<proteinExistence type="predicted"/>
<evidence type="ECO:0000313" key="3">
    <source>
        <dbReference type="EMBL" id="KRN45389.1"/>
    </source>
</evidence>
<comment type="caution">
    <text evidence="3">The sequence shown here is derived from an EMBL/GenBank/DDBJ whole genome shotgun (WGS) entry which is preliminary data.</text>
</comment>
<protein>
    <recommendedName>
        <fullName evidence="2">Cas12f1-like TNB domain-containing protein</fullName>
    </recommendedName>
</protein>
<dbReference type="Proteomes" id="UP000051639">
    <property type="component" value="Unassembled WGS sequence"/>
</dbReference>
<evidence type="ECO:0000313" key="4">
    <source>
        <dbReference type="Proteomes" id="UP000051639"/>
    </source>
</evidence>
<dbReference type="GO" id="GO:0003677">
    <property type="term" value="F:DNA binding"/>
    <property type="evidence" value="ECO:0007669"/>
    <property type="project" value="UniProtKB-KW"/>
</dbReference>
<gene>
    <name evidence="3" type="ORF">IV41_GL001130</name>
</gene>
<organism evidence="3 4">
    <name type="scientific">Limosilactobacillus ingluviei</name>
    <dbReference type="NCBI Taxonomy" id="148604"/>
    <lineage>
        <taxon>Bacteria</taxon>
        <taxon>Bacillati</taxon>
        <taxon>Bacillota</taxon>
        <taxon>Bacilli</taxon>
        <taxon>Lactobacillales</taxon>
        <taxon>Lactobacillaceae</taxon>
        <taxon>Limosilactobacillus</taxon>
    </lineage>
</organism>
<sequence length="483" mass="56216">MVKLPKKTKYLRVRRFRLVATPALIAKHARNLEVENQLHNYAVRYLEKAYGRKHLERPLPTTKIGKATLINDEIIPRFAHDVYHHEGHWNGKKLGLHSQAAQEFLVTLITNFGEYRKVLKKAAKMTDEEKAAYRDNRDRNNPQHRSWYRKGSLSYLRNGASHKTVSLPDNGQIEVLSPHWIKIQDYGEIQVVENIKHLATARLVTSKIKRKDDGTYELQLVLKNEVERKPPRTMIGADWNMKDNKVFHTSDDEKVYLNYLELPDKRLVDVNVKADQYETTINKLKRCRSIKEKHLSADSKQLADLSKQIRYYSARRANLLTERYRQIAWQMFAKYDLIAIEELDAKEMRKENQAWSEAANRGKNRKLAKVKPYEIALLLKQVADREGKTLLKVDSYKTSQVEFGTQYQEKHDPSERQWVSKYTGKLIDRDLNASCNILTWALDPKKHIKYLERQAAIKAAKKAGIAKDKLPKAIPARSLVTVN</sequence>
<dbReference type="AlphaFoldDB" id="A0A0R2H701"/>
<dbReference type="InterPro" id="IPR010095">
    <property type="entry name" value="Cas12f1-like_TNB"/>
</dbReference>
<feature type="domain" description="Cas12f1-like TNB" evidence="2">
    <location>
        <begin position="375"/>
        <end position="437"/>
    </location>
</feature>
<dbReference type="PATRIC" id="fig|148604.4.peg.1168"/>
<dbReference type="Pfam" id="PF07282">
    <property type="entry name" value="Cas12f1-like_TNB"/>
    <property type="match status" value="1"/>
</dbReference>
<dbReference type="RefSeq" id="WP_056993721.1">
    <property type="nucleotide sequence ID" value="NZ_JQBA01000003.1"/>
</dbReference>
<name>A0A0R2H701_9LACO</name>
<accession>A0A0R2H701</accession>
<keyword evidence="4" id="KW-1185">Reference proteome</keyword>
<keyword evidence="1" id="KW-0238">DNA-binding</keyword>
<reference evidence="3 4" key="1">
    <citation type="journal article" date="2015" name="Genome Announc.">
        <title>Expanding the biotechnology potential of lactobacilli through comparative genomics of 213 strains and associated genera.</title>
        <authorList>
            <person name="Sun Z."/>
            <person name="Harris H.M."/>
            <person name="McCann A."/>
            <person name="Guo C."/>
            <person name="Argimon S."/>
            <person name="Zhang W."/>
            <person name="Yang X."/>
            <person name="Jeffery I.B."/>
            <person name="Cooney J.C."/>
            <person name="Kagawa T.F."/>
            <person name="Liu W."/>
            <person name="Song Y."/>
            <person name="Salvetti E."/>
            <person name="Wrobel A."/>
            <person name="Rasinkangas P."/>
            <person name="Parkhill J."/>
            <person name="Rea M.C."/>
            <person name="O'Sullivan O."/>
            <person name="Ritari J."/>
            <person name="Douillard F.P."/>
            <person name="Paul Ross R."/>
            <person name="Yang R."/>
            <person name="Briner A.E."/>
            <person name="Felis G.E."/>
            <person name="de Vos W.M."/>
            <person name="Barrangou R."/>
            <person name="Klaenhammer T.R."/>
            <person name="Caufield P.W."/>
            <person name="Cui Y."/>
            <person name="Zhang H."/>
            <person name="O'Toole P.W."/>
        </authorList>
    </citation>
    <scope>NUCLEOTIDE SEQUENCE [LARGE SCALE GENOMIC DNA]</scope>
    <source>
        <strain evidence="3 4">DSM 14792</strain>
    </source>
</reference>
<dbReference type="EMBL" id="JQBA01000003">
    <property type="protein sequence ID" value="KRN45389.1"/>
    <property type="molecule type" value="Genomic_DNA"/>
</dbReference>
<evidence type="ECO:0000259" key="2">
    <source>
        <dbReference type="Pfam" id="PF07282"/>
    </source>
</evidence>
<evidence type="ECO:0000256" key="1">
    <source>
        <dbReference type="ARBA" id="ARBA00023125"/>
    </source>
</evidence>